<accession>A0A846LKC7</accession>
<feature type="transmembrane region" description="Helical" evidence="2">
    <location>
        <begin position="114"/>
        <end position="132"/>
    </location>
</feature>
<feature type="transmembrane region" description="Helical" evidence="2">
    <location>
        <begin position="624"/>
        <end position="649"/>
    </location>
</feature>
<dbReference type="InterPro" id="IPR058062">
    <property type="entry name" value="SCO7613_C"/>
</dbReference>
<organism evidence="4 5">
    <name type="scientific">Modestobacter marinus</name>
    <dbReference type="NCBI Taxonomy" id="477641"/>
    <lineage>
        <taxon>Bacteria</taxon>
        <taxon>Bacillati</taxon>
        <taxon>Actinomycetota</taxon>
        <taxon>Actinomycetes</taxon>
        <taxon>Geodermatophilales</taxon>
        <taxon>Geodermatophilaceae</taxon>
        <taxon>Modestobacter</taxon>
    </lineage>
</organism>
<reference evidence="3" key="1">
    <citation type="journal article" date="2014" name="Int. J. Syst. Evol. Microbiol.">
        <title>Complete genome of a new Firmicutes species belonging to the dominant human colonic microbiota ('Ruminococcus bicirculans') reveals two chromosomes and a selective capacity to utilize plant glucans.</title>
        <authorList>
            <consortium name="NISC Comparative Sequencing Program"/>
            <person name="Wegmann U."/>
            <person name="Louis P."/>
            <person name="Goesmann A."/>
            <person name="Henrissat B."/>
            <person name="Duncan S.H."/>
            <person name="Flint H.J."/>
        </authorList>
    </citation>
    <scope>NUCLEOTIDE SEQUENCE</scope>
    <source>
        <strain evidence="3">CGMCC 4.5581</strain>
    </source>
</reference>
<feature type="transmembrane region" description="Helical" evidence="2">
    <location>
        <begin position="484"/>
        <end position="503"/>
    </location>
</feature>
<dbReference type="Proteomes" id="UP000552836">
    <property type="component" value="Unassembled WGS sequence"/>
</dbReference>
<dbReference type="EMBL" id="BMMI01000002">
    <property type="protein sequence ID" value="GGL57822.1"/>
    <property type="molecule type" value="Genomic_DNA"/>
</dbReference>
<reference evidence="6" key="2">
    <citation type="journal article" date="2019" name="Int. J. Syst. Evol. Microbiol.">
        <title>The Global Catalogue of Microorganisms (GCM) 10K type strain sequencing project: providing services to taxonomists for standard genome sequencing and annotation.</title>
        <authorList>
            <consortium name="The Broad Institute Genomics Platform"/>
            <consortium name="The Broad Institute Genome Sequencing Center for Infectious Disease"/>
            <person name="Wu L."/>
            <person name="Ma J."/>
        </authorList>
    </citation>
    <scope>NUCLEOTIDE SEQUENCE [LARGE SCALE GENOMIC DNA]</scope>
    <source>
        <strain evidence="6">CGMCC 4.5581</strain>
    </source>
</reference>
<evidence type="ECO:0000313" key="6">
    <source>
        <dbReference type="Proteomes" id="UP000648663"/>
    </source>
</evidence>
<feature type="transmembrane region" description="Helical" evidence="2">
    <location>
        <begin position="585"/>
        <end position="604"/>
    </location>
</feature>
<keyword evidence="2" id="KW-0472">Membrane</keyword>
<dbReference type="RefSeq" id="WP_166755716.1">
    <property type="nucleotide sequence ID" value="NZ_BAABJU010000023.1"/>
</dbReference>
<gene>
    <name evidence="4" type="ORF">FB380_002959</name>
    <name evidence="3" type="ORF">GCM10011589_12340</name>
</gene>
<feature type="transmembrane region" description="Helical" evidence="2">
    <location>
        <begin position="328"/>
        <end position="346"/>
    </location>
</feature>
<feature type="transmembrane region" description="Helical" evidence="2">
    <location>
        <begin position="91"/>
        <end position="108"/>
    </location>
</feature>
<feature type="transmembrane region" description="Helical" evidence="2">
    <location>
        <begin position="558"/>
        <end position="578"/>
    </location>
</feature>
<feature type="region of interest" description="Disordered" evidence="1">
    <location>
        <begin position="1"/>
        <end position="83"/>
    </location>
</feature>
<reference evidence="4 5" key="3">
    <citation type="submission" date="2020-02" db="EMBL/GenBank/DDBJ databases">
        <title>Sequencing the genomes of 1000 actinobacteria strains.</title>
        <authorList>
            <person name="Klenk H.-P."/>
        </authorList>
    </citation>
    <scope>NUCLEOTIDE SEQUENCE [LARGE SCALE GENOMIC DNA]</scope>
    <source>
        <strain evidence="4 5">DSM 45201</strain>
    </source>
</reference>
<keyword evidence="2" id="KW-1133">Transmembrane helix</keyword>
<evidence type="ECO:0000256" key="2">
    <source>
        <dbReference type="SAM" id="Phobius"/>
    </source>
</evidence>
<dbReference type="NCBIfam" id="NF047321">
    <property type="entry name" value="SCO7613_CTERM"/>
    <property type="match status" value="1"/>
</dbReference>
<evidence type="ECO:0000313" key="5">
    <source>
        <dbReference type="Proteomes" id="UP000552836"/>
    </source>
</evidence>
<proteinExistence type="predicted"/>
<feature type="transmembrane region" description="Helical" evidence="2">
    <location>
        <begin position="435"/>
        <end position="453"/>
    </location>
</feature>
<feature type="transmembrane region" description="Helical" evidence="2">
    <location>
        <begin position="243"/>
        <end position="265"/>
    </location>
</feature>
<evidence type="ECO:0000256" key="1">
    <source>
        <dbReference type="SAM" id="MobiDB-lite"/>
    </source>
</evidence>
<dbReference type="EMBL" id="JAAMPA010000001">
    <property type="protein sequence ID" value="NIH68513.1"/>
    <property type="molecule type" value="Genomic_DNA"/>
</dbReference>
<reference evidence="3" key="4">
    <citation type="submission" date="2024-05" db="EMBL/GenBank/DDBJ databases">
        <authorList>
            <person name="Sun Q."/>
            <person name="Zhou Y."/>
        </authorList>
    </citation>
    <scope>NUCLEOTIDE SEQUENCE</scope>
    <source>
        <strain evidence="3">CGMCC 4.5581</strain>
    </source>
</reference>
<evidence type="ECO:0000313" key="4">
    <source>
        <dbReference type="EMBL" id="NIH68513.1"/>
    </source>
</evidence>
<feature type="transmembrane region" description="Helical" evidence="2">
    <location>
        <begin position="144"/>
        <end position="162"/>
    </location>
</feature>
<keyword evidence="6" id="KW-1185">Reference proteome</keyword>
<feature type="transmembrane region" description="Helical" evidence="2">
    <location>
        <begin position="303"/>
        <end position="322"/>
    </location>
</feature>
<feature type="compositionally biased region" description="Low complexity" evidence="1">
    <location>
        <begin position="16"/>
        <end position="30"/>
    </location>
</feature>
<feature type="transmembrane region" description="Helical" evidence="2">
    <location>
        <begin position="168"/>
        <end position="186"/>
    </location>
</feature>
<dbReference type="Proteomes" id="UP000648663">
    <property type="component" value="Unassembled WGS sequence"/>
</dbReference>
<evidence type="ECO:0000313" key="3">
    <source>
        <dbReference type="EMBL" id="GGL57822.1"/>
    </source>
</evidence>
<feature type="transmembrane region" description="Helical" evidence="2">
    <location>
        <begin position="271"/>
        <end position="291"/>
    </location>
</feature>
<protein>
    <submittedName>
        <fullName evidence="4">Uncharacterized protein</fullName>
    </submittedName>
</protein>
<feature type="transmembrane region" description="Helical" evidence="2">
    <location>
        <begin position="383"/>
        <end position="400"/>
    </location>
</feature>
<feature type="transmembrane region" description="Helical" evidence="2">
    <location>
        <begin position="460"/>
        <end position="478"/>
    </location>
</feature>
<feature type="transmembrane region" description="Helical" evidence="2">
    <location>
        <begin position="407"/>
        <end position="423"/>
    </location>
</feature>
<comment type="caution">
    <text evidence="4">The sequence shown here is derived from an EMBL/GenBank/DDBJ whole genome shotgun (WGS) entry which is preliminary data.</text>
</comment>
<feature type="transmembrane region" description="Helical" evidence="2">
    <location>
        <begin position="193"/>
        <end position="210"/>
    </location>
</feature>
<feature type="transmembrane region" description="Helical" evidence="2">
    <location>
        <begin position="358"/>
        <end position="377"/>
    </location>
</feature>
<keyword evidence="2" id="KW-0812">Transmembrane</keyword>
<dbReference type="AlphaFoldDB" id="A0A846LKC7"/>
<feature type="transmembrane region" description="Helical" evidence="2">
    <location>
        <begin position="515"/>
        <end position="538"/>
    </location>
</feature>
<feature type="transmembrane region" description="Helical" evidence="2">
    <location>
        <begin position="216"/>
        <end position="236"/>
    </location>
</feature>
<name>A0A846LKC7_9ACTN</name>
<sequence>MPSDPEVVYPPPLDRPSPTTAPAHASPGAAADDRVGGDGTSDGSLDLGGDRTHDGGGLVGDRTSDAAGDLDGDHPGGVGDDLAGDVAPQQVLLGAGVVAVVAAGAASLTDAGSVPGLLVVTLLTVAATLGSFRAGARGLRSSEEALACAAVVLAAVAAWSAGDGPGGPTAVLLSLLAAVFAVLGLLARTTRTWPIAAWGAGQVAVLSALTGSGLSLAPHASVVLATAVAGLAITLAARRDVAVVTLVTAAAWWATGVVEGSLHVWTSESVAAALAPATLMLLAAGALLGLGRRPELRPLLGRPNAAPVLAGLAAGSAVAGLLQAAGLAGVVTSGHLGVALAAVVGARAAPGPAALPRPAGLAAAAVLTGLAVVQLLGSGHWSALATVVAGAAVPAVLVAVRRPTGRRWALPVAVGCPAAAVLLTEADGNLSPAPAGALLVPLCLLALGGATVLRRQPAELPLTWAAAVVAVAGSVELARTGHLFGLGLGLAVVGAGFLAAGTVTDRARTRAGGCVALVLAAWLAAGDAGTGVPEAYTLPAASVLWLYSGRRLATGASWPAWGPGLVVAFVPSVWLAVVEPDLLRLVLVVLAATLTAIAGSRWQVQAPLVVGAASLTAVALGRVVAYLPVTGLLVVGAAGAVLLAAGAVYEERRARARAALARVADLR</sequence>